<gene>
    <name evidence="2" type="ORF">EEI45_01380</name>
</gene>
<protein>
    <submittedName>
        <fullName evidence="2">Uncharacterized protein</fullName>
    </submittedName>
</protein>
<accession>A0A3Q8S6M3</accession>
<keyword evidence="1" id="KW-1133">Transmembrane helix</keyword>
<dbReference type="RefSeq" id="WP_125163838.1">
    <property type="nucleotide sequence ID" value="NZ_CP034234.1"/>
</dbReference>
<name>A0A3Q8S6M3_9FIRM</name>
<feature type="transmembrane region" description="Helical" evidence="1">
    <location>
        <begin position="7"/>
        <end position="26"/>
    </location>
</feature>
<dbReference type="EMBL" id="CP034234">
    <property type="protein sequence ID" value="AZK43620.1"/>
    <property type="molecule type" value="Genomic_DNA"/>
</dbReference>
<sequence>MKKNSRIIVFIVCIGVLVLMGLPNYLSKGKLQSIDPTQVESITYKSKETEITTHDANRILESITLLKSLELKGSTRQISQPDTKDDMELIFKDKNHMKLSVFDDKLVVGIEKSTS</sequence>
<proteinExistence type="predicted"/>
<evidence type="ECO:0000313" key="2">
    <source>
        <dbReference type="EMBL" id="AZK43620.1"/>
    </source>
</evidence>
<keyword evidence="1" id="KW-0812">Transmembrane</keyword>
<reference evidence="2 3" key="1">
    <citation type="journal article" date="2020" name="Int. J. Syst. Evol. Microbiol.">
        <title>Description of Erysipelothrix piscisicarius sp. nov., an emergent fish pathogen, and assessment of virulence using a tiger barb (Puntigrus tetrazona) infection model.</title>
        <authorList>
            <person name="Pomaranski E.K."/>
            <person name="Griffin M.J."/>
            <person name="Camus A.C."/>
            <person name="Armwood A.R."/>
            <person name="Shelley J."/>
            <person name="Waldbieser G.C."/>
            <person name="LaFrentz B.R."/>
            <person name="Garcia J.C."/>
            <person name="Yanong R."/>
            <person name="Soto E."/>
        </authorList>
    </citation>
    <scope>NUCLEOTIDE SEQUENCE [LARGE SCALE GENOMIC DNA]</scope>
    <source>
        <strain evidence="2 3">15TAL0474</strain>
    </source>
</reference>
<dbReference type="Proteomes" id="UP000278804">
    <property type="component" value="Chromosome"/>
</dbReference>
<dbReference type="KEGG" id="eri:EEI45_01380"/>
<keyword evidence="3" id="KW-1185">Reference proteome</keyword>
<keyword evidence="1" id="KW-0472">Membrane</keyword>
<dbReference type="AlphaFoldDB" id="A0A3Q8S6M3"/>
<evidence type="ECO:0000313" key="3">
    <source>
        <dbReference type="Proteomes" id="UP000278804"/>
    </source>
</evidence>
<evidence type="ECO:0000256" key="1">
    <source>
        <dbReference type="SAM" id="Phobius"/>
    </source>
</evidence>
<organism evidence="2 3">
    <name type="scientific">Erysipelothrix piscisicarius</name>
    <dbReference type="NCBI Taxonomy" id="2485784"/>
    <lineage>
        <taxon>Bacteria</taxon>
        <taxon>Bacillati</taxon>
        <taxon>Bacillota</taxon>
        <taxon>Erysipelotrichia</taxon>
        <taxon>Erysipelotrichales</taxon>
        <taxon>Erysipelotrichaceae</taxon>
        <taxon>Erysipelothrix</taxon>
    </lineage>
</organism>